<proteinExistence type="predicted"/>
<dbReference type="Gene3D" id="3.40.50.150">
    <property type="entry name" value="Vaccinia Virus protein VP39"/>
    <property type="match status" value="1"/>
</dbReference>
<accession>A0AAD6H317</accession>
<sequence length="383" mass="44220">MGDSIAVDPDFYTMEEEAYQDDFNSETTSIASTIAKGVHLVDGNRYQAMKENDYWSPSDEQQFESLENGHMVCLVLDYHQKNPLHRSPIKENPKHILDIGTGKGSWAIDMADSYPSGNFYALCPILMFYPRHKHSNQYSNCSRCGYLPSPVTWMPPNCIFEVDDVLREWTWREPFDLIHLRILLGAFDDAGWDTLYRRCYDNLEVGGWIEQLEFDIRLYSDDGSLKEDSLLARWGDNFIACGKRAGRSLTTQETMKAAIEKAGFVDVHEHLYRLPLGPWAKNEVLKEAGRINYHHWSAGLEGYAMWLLTKFGAPEPWTTDEVHVYLASIRKELADSKTHAYQYVRRVWGRKPTEKETKAMEAEVKVKQEEKADSLEPKIKQEE</sequence>
<dbReference type="GO" id="GO:0008168">
    <property type="term" value="F:methyltransferase activity"/>
    <property type="evidence" value="ECO:0007669"/>
    <property type="project" value="TreeGrafter"/>
</dbReference>
<dbReference type="PANTHER" id="PTHR43591:SF10">
    <property type="entry name" value="ABC TRANSMEMBRANE TYPE-1 DOMAIN-CONTAINING PROTEIN-RELATED"/>
    <property type="match status" value="1"/>
</dbReference>
<dbReference type="Pfam" id="PF13489">
    <property type="entry name" value="Methyltransf_23"/>
    <property type="match status" value="1"/>
</dbReference>
<dbReference type="Proteomes" id="UP001216150">
    <property type="component" value="Unassembled WGS sequence"/>
</dbReference>
<dbReference type="EMBL" id="JAQJAC010000001">
    <property type="protein sequence ID" value="KAJ5600751.1"/>
    <property type="molecule type" value="Genomic_DNA"/>
</dbReference>
<dbReference type="PANTHER" id="PTHR43591">
    <property type="entry name" value="METHYLTRANSFERASE"/>
    <property type="match status" value="1"/>
</dbReference>
<protein>
    <recommendedName>
        <fullName evidence="4">S-adenosyl-L-methionine-dependent methyltransferase</fullName>
    </recommendedName>
</protein>
<dbReference type="InterPro" id="IPR029063">
    <property type="entry name" value="SAM-dependent_MTases_sf"/>
</dbReference>
<feature type="region of interest" description="Disordered" evidence="1">
    <location>
        <begin position="354"/>
        <end position="383"/>
    </location>
</feature>
<gene>
    <name evidence="2" type="ORF">N7450_001818</name>
</gene>
<evidence type="ECO:0000313" key="3">
    <source>
        <dbReference type="Proteomes" id="UP001216150"/>
    </source>
</evidence>
<evidence type="ECO:0000256" key="1">
    <source>
        <dbReference type="SAM" id="MobiDB-lite"/>
    </source>
</evidence>
<evidence type="ECO:0008006" key="4">
    <source>
        <dbReference type="Google" id="ProtNLM"/>
    </source>
</evidence>
<dbReference type="SUPFAM" id="SSF53335">
    <property type="entry name" value="S-adenosyl-L-methionine-dependent methyltransferases"/>
    <property type="match status" value="1"/>
</dbReference>
<evidence type="ECO:0000313" key="2">
    <source>
        <dbReference type="EMBL" id="KAJ5600751.1"/>
    </source>
</evidence>
<reference evidence="2 3" key="1">
    <citation type="journal article" date="2023" name="IMA Fungus">
        <title>Comparative genomic study of the Penicillium genus elucidates a diverse pangenome and 15 lateral gene transfer events.</title>
        <authorList>
            <person name="Petersen C."/>
            <person name="Sorensen T."/>
            <person name="Nielsen M.R."/>
            <person name="Sondergaard T.E."/>
            <person name="Sorensen J.L."/>
            <person name="Fitzpatrick D.A."/>
            <person name="Frisvad J.C."/>
            <person name="Nielsen K.L."/>
        </authorList>
    </citation>
    <scope>NUCLEOTIDE SEQUENCE [LARGE SCALE GENOMIC DNA]</scope>
    <source>
        <strain evidence="2 3">IBT 29057</strain>
    </source>
</reference>
<dbReference type="AlphaFoldDB" id="A0AAD6H317"/>
<organism evidence="2 3">
    <name type="scientific">Penicillium hetheringtonii</name>
    <dbReference type="NCBI Taxonomy" id="911720"/>
    <lineage>
        <taxon>Eukaryota</taxon>
        <taxon>Fungi</taxon>
        <taxon>Dikarya</taxon>
        <taxon>Ascomycota</taxon>
        <taxon>Pezizomycotina</taxon>
        <taxon>Eurotiomycetes</taxon>
        <taxon>Eurotiomycetidae</taxon>
        <taxon>Eurotiales</taxon>
        <taxon>Aspergillaceae</taxon>
        <taxon>Penicillium</taxon>
    </lineage>
</organism>
<keyword evidence="3" id="KW-1185">Reference proteome</keyword>
<comment type="caution">
    <text evidence="2">The sequence shown here is derived from an EMBL/GenBank/DDBJ whole genome shotgun (WGS) entry which is preliminary data.</text>
</comment>
<name>A0AAD6H317_9EURO</name>